<reference evidence="1" key="1">
    <citation type="submission" date="2018-05" db="EMBL/GenBank/DDBJ databases">
        <authorList>
            <person name="Lanie J.A."/>
            <person name="Ng W.-L."/>
            <person name="Kazmierczak K.M."/>
            <person name="Andrzejewski T.M."/>
            <person name="Davidsen T.M."/>
            <person name="Wayne K.J."/>
            <person name="Tettelin H."/>
            <person name="Glass J.I."/>
            <person name="Rusch D."/>
            <person name="Podicherti R."/>
            <person name="Tsui H.-C.T."/>
            <person name="Winkler M.E."/>
        </authorList>
    </citation>
    <scope>NUCLEOTIDE SEQUENCE</scope>
</reference>
<dbReference type="EMBL" id="UINC01054482">
    <property type="protein sequence ID" value="SVB72246.1"/>
    <property type="molecule type" value="Genomic_DNA"/>
</dbReference>
<accession>A0A382GAG7</accession>
<dbReference type="AlphaFoldDB" id="A0A382GAG7"/>
<organism evidence="1">
    <name type="scientific">marine metagenome</name>
    <dbReference type="NCBI Taxonomy" id="408172"/>
    <lineage>
        <taxon>unclassified sequences</taxon>
        <taxon>metagenomes</taxon>
        <taxon>ecological metagenomes</taxon>
    </lineage>
</organism>
<gene>
    <name evidence="1" type="ORF">METZ01_LOCUS225100</name>
</gene>
<evidence type="ECO:0000313" key="1">
    <source>
        <dbReference type="EMBL" id="SVB72246.1"/>
    </source>
</evidence>
<proteinExistence type="predicted"/>
<name>A0A382GAG7_9ZZZZ</name>
<sequence length="80" mass="9245">MVEQIALQKNIKTQLTFACNLTILSTGKIGVSFAYFTLNCKREVVPNILHNRYNKYFYELLADLPSTLRLDLPLPLQNDR</sequence>
<protein>
    <submittedName>
        <fullName evidence="1">Uncharacterized protein</fullName>
    </submittedName>
</protein>